<reference evidence="6" key="1">
    <citation type="submission" date="2023-06" db="EMBL/GenBank/DDBJ databases">
        <authorList>
            <person name="Delattre M."/>
        </authorList>
    </citation>
    <scope>NUCLEOTIDE SEQUENCE</scope>
    <source>
        <strain evidence="6">AF72</strain>
    </source>
</reference>
<comment type="subcellular location">
    <subcellularLocation>
        <location evidence="1">Secreted</location>
    </subcellularLocation>
</comment>
<dbReference type="GO" id="GO:0005576">
    <property type="term" value="C:extracellular region"/>
    <property type="evidence" value="ECO:0007669"/>
    <property type="project" value="UniProtKB-SubCell"/>
</dbReference>
<name>A0AA36CI08_9BILA</name>
<keyword evidence="7" id="KW-1185">Reference proteome</keyword>
<comment type="similarity">
    <text evidence="2">Belongs to the nematode transthyretin-like family.</text>
</comment>
<dbReference type="AlphaFoldDB" id="A0AA36CI08"/>
<feature type="signal peptide" evidence="5">
    <location>
        <begin position="1"/>
        <end position="17"/>
    </location>
</feature>
<evidence type="ECO:0000313" key="7">
    <source>
        <dbReference type="Proteomes" id="UP001177023"/>
    </source>
</evidence>
<dbReference type="PANTHER" id="PTHR21700:SF46">
    <property type="entry name" value="TRANSTHYRETIN-LIKE PROTEIN 52"/>
    <property type="match status" value="1"/>
</dbReference>
<dbReference type="InterPro" id="IPR001534">
    <property type="entry name" value="Transthyretin-like"/>
</dbReference>
<organism evidence="6 7">
    <name type="scientific">Mesorhabditis spiculigera</name>
    <dbReference type="NCBI Taxonomy" id="96644"/>
    <lineage>
        <taxon>Eukaryota</taxon>
        <taxon>Metazoa</taxon>
        <taxon>Ecdysozoa</taxon>
        <taxon>Nematoda</taxon>
        <taxon>Chromadorea</taxon>
        <taxon>Rhabditida</taxon>
        <taxon>Rhabditina</taxon>
        <taxon>Rhabditomorpha</taxon>
        <taxon>Rhabditoidea</taxon>
        <taxon>Rhabditidae</taxon>
        <taxon>Mesorhabditinae</taxon>
        <taxon>Mesorhabditis</taxon>
    </lineage>
</organism>
<sequence length="149" mass="17035">MLVILSLICGLFAPAFGRRECIGLSGQLSCANDYRLHEHIEVDSVGYYGWNEDDMMGITYTNEKGEFLVYGCADDPDFLPVLINNRPDPYLTFRHYCNSLLGEKVKLQLPQVFMPTMQELGVIRLERNETRAGGRFGRALRHRKHEHVG</sequence>
<dbReference type="Proteomes" id="UP001177023">
    <property type="component" value="Unassembled WGS sequence"/>
</dbReference>
<comment type="caution">
    <text evidence="6">The sequence shown here is derived from an EMBL/GenBank/DDBJ whole genome shotgun (WGS) entry which is preliminary data.</text>
</comment>
<evidence type="ECO:0000256" key="5">
    <source>
        <dbReference type="SAM" id="SignalP"/>
    </source>
</evidence>
<proteinExistence type="inferred from homology"/>
<keyword evidence="3" id="KW-0964">Secreted</keyword>
<feature type="chain" id="PRO_5041251200" evidence="5">
    <location>
        <begin position="18"/>
        <end position="149"/>
    </location>
</feature>
<evidence type="ECO:0000256" key="1">
    <source>
        <dbReference type="ARBA" id="ARBA00004613"/>
    </source>
</evidence>
<accession>A0AA36CI08</accession>
<gene>
    <name evidence="6" type="ORF">MSPICULIGERA_LOCUS7166</name>
</gene>
<evidence type="ECO:0000256" key="2">
    <source>
        <dbReference type="ARBA" id="ARBA00010112"/>
    </source>
</evidence>
<dbReference type="Pfam" id="PF01060">
    <property type="entry name" value="TTR-52"/>
    <property type="match status" value="1"/>
</dbReference>
<feature type="non-terminal residue" evidence="6">
    <location>
        <position position="149"/>
    </location>
</feature>
<evidence type="ECO:0000256" key="4">
    <source>
        <dbReference type="ARBA" id="ARBA00022729"/>
    </source>
</evidence>
<dbReference type="GO" id="GO:0009986">
    <property type="term" value="C:cell surface"/>
    <property type="evidence" value="ECO:0007669"/>
    <property type="project" value="InterPro"/>
</dbReference>
<dbReference type="PANTHER" id="PTHR21700">
    <property type="entry name" value="TRANSTHYRETIN-LIKE FAMILY PROTEIN-RELATED"/>
    <property type="match status" value="1"/>
</dbReference>
<evidence type="ECO:0000313" key="6">
    <source>
        <dbReference type="EMBL" id="CAJ0568651.1"/>
    </source>
</evidence>
<dbReference type="InterPro" id="IPR038479">
    <property type="entry name" value="Transthyretin-like_sf"/>
</dbReference>
<protein>
    <submittedName>
        <fullName evidence="6">Uncharacterized protein</fullName>
    </submittedName>
</protein>
<dbReference type="EMBL" id="CATQJA010001783">
    <property type="protein sequence ID" value="CAJ0568651.1"/>
    <property type="molecule type" value="Genomic_DNA"/>
</dbReference>
<dbReference type="Gene3D" id="2.60.40.3330">
    <property type="match status" value="1"/>
</dbReference>
<keyword evidence="4 5" id="KW-0732">Signal</keyword>
<evidence type="ECO:0000256" key="3">
    <source>
        <dbReference type="ARBA" id="ARBA00022525"/>
    </source>
</evidence>